<name>A0A537KN22_9BACT</name>
<feature type="non-terminal residue" evidence="1">
    <location>
        <position position="67"/>
    </location>
</feature>
<protein>
    <submittedName>
        <fullName evidence="1">Uncharacterized protein</fullName>
    </submittedName>
</protein>
<gene>
    <name evidence="1" type="ORF">E6H01_13400</name>
</gene>
<organism evidence="1 2">
    <name type="scientific">Candidatus Segetimicrobium genomatis</name>
    <dbReference type="NCBI Taxonomy" id="2569760"/>
    <lineage>
        <taxon>Bacteria</taxon>
        <taxon>Bacillati</taxon>
        <taxon>Candidatus Sysuimicrobiota</taxon>
        <taxon>Candidatus Sysuimicrobiia</taxon>
        <taxon>Candidatus Sysuimicrobiales</taxon>
        <taxon>Candidatus Segetimicrobiaceae</taxon>
        <taxon>Candidatus Segetimicrobium</taxon>
    </lineage>
</organism>
<sequence>MSVFATLRAFSGLPYTRVANSGAGSTAPRVGFGLEANSLEPINSSTMPWNKNLDMRINKGFKLGRAD</sequence>
<dbReference type="AlphaFoldDB" id="A0A537KN22"/>
<dbReference type="Proteomes" id="UP000319353">
    <property type="component" value="Unassembled WGS sequence"/>
</dbReference>
<accession>A0A537KN22</accession>
<evidence type="ECO:0000313" key="2">
    <source>
        <dbReference type="Proteomes" id="UP000319353"/>
    </source>
</evidence>
<reference evidence="1 2" key="1">
    <citation type="journal article" date="2019" name="Nat. Microbiol.">
        <title>Mediterranean grassland soil C-N compound turnover is dependent on rainfall and depth, and is mediated by genomically divergent microorganisms.</title>
        <authorList>
            <person name="Diamond S."/>
            <person name="Andeer P.F."/>
            <person name="Li Z."/>
            <person name="Crits-Christoph A."/>
            <person name="Burstein D."/>
            <person name="Anantharaman K."/>
            <person name="Lane K.R."/>
            <person name="Thomas B.C."/>
            <person name="Pan C."/>
            <person name="Northen T.R."/>
            <person name="Banfield J.F."/>
        </authorList>
    </citation>
    <scope>NUCLEOTIDE SEQUENCE [LARGE SCALE GENOMIC DNA]</scope>
    <source>
        <strain evidence="1">NP_4</strain>
    </source>
</reference>
<evidence type="ECO:0000313" key="1">
    <source>
        <dbReference type="EMBL" id="TMI97167.1"/>
    </source>
</evidence>
<proteinExistence type="predicted"/>
<comment type="caution">
    <text evidence="1">The sequence shown here is derived from an EMBL/GenBank/DDBJ whole genome shotgun (WGS) entry which is preliminary data.</text>
</comment>
<dbReference type="EMBL" id="VBAL01000222">
    <property type="protein sequence ID" value="TMI97167.1"/>
    <property type="molecule type" value="Genomic_DNA"/>
</dbReference>